<organism evidence="3 4">
    <name type="scientific">Phytophthora megakarya</name>
    <dbReference type="NCBI Taxonomy" id="4795"/>
    <lineage>
        <taxon>Eukaryota</taxon>
        <taxon>Sar</taxon>
        <taxon>Stramenopiles</taxon>
        <taxon>Oomycota</taxon>
        <taxon>Peronosporomycetes</taxon>
        <taxon>Peronosporales</taxon>
        <taxon>Peronosporaceae</taxon>
        <taxon>Phytophthora</taxon>
    </lineage>
</organism>
<dbReference type="AlphaFoldDB" id="A0A225VKM7"/>
<keyword evidence="2" id="KW-0472">Membrane</keyword>
<keyword evidence="2" id="KW-1133">Transmembrane helix</keyword>
<feature type="region of interest" description="Disordered" evidence="1">
    <location>
        <begin position="256"/>
        <end position="278"/>
    </location>
</feature>
<evidence type="ECO:0000313" key="4">
    <source>
        <dbReference type="Proteomes" id="UP000198211"/>
    </source>
</evidence>
<dbReference type="EMBL" id="NBNE01004443">
    <property type="protein sequence ID" value="OWZ05418.1"/>
    <property type="molecule type" value="Genomic_DNA"/>
</dbReference>
<keyword evidence="3" id="KW-0378">Hydrolase</keyword>
<feature type="compositionally biased region" description="Low complexity" evidence="1">
    <location>
        <begin position="135"/>
        <end position="182"/>
    </location>
</feature>
<feature type="compositionally biased region" description="Polar residues" evidence="1">
    <location>
        <begin position="183"/>
        <end position="202"/>
    </location>
</feature>
<feature type="transmembrane region" description="Helical" evidence="2">
    <location>
        <begin position="208"/>
        <end position="230"/>
    </location>
</feature>
<evidence type="ECO:0000256" key="2">
    <source>
        <dbReference type="SAM" id="Phobius"/>
    </source>
</evidence>
<accession>A0A225VKM7</accession>
<dbReference type="OrthoDB" id="10040561at2759"/>
<gene>
    <name evidence="3" type="ORF">PHMEG_00022497</name>
</gene>
<reference evidence="4" key="1">
    <citation type="submission" date="2017-03" db="EMBL/GenBank/DDBJ databases">
        <title>Phytopthora megakarya and P. palmivora, two closely related causual agents of cacao black pod achieved similar genome size and gene model numbers by different mechanisms.</title>
        <authorList>
            <person name="Ali S."/>
            <person name="Shao J."/>
            <person name="Larry D.J."/>
            <person name="Kronmiller B."/>
            <person name="Shen D."/>
            <person name="Strem M.D."/>
            <person name="Melnick R.L."/>
            <person name="Guiltinan M.J."/>
            <person name="Tyler B.M."/>
            <person name="Meinhardt L.W."/>
            <person name="Bailey B.A."/>
        </authorList>
    </citation>
    <scope>NUCLEOTIDE SEQUENCE [LARGE SCALE GENOMIC DNA]</scope>
    <source>
        <strain evidence="4">zdho120</strain>
    </source>
</reference>
<name>A0A225VKM7_9STRA</name>
<feature type="region of interest" description="Disordered" evidence="1">
    <location>
        <begin position="135"/>
        <end position="202"/>
    </location>
</feature>
<comment type="caution">
    <text evidence="3">The sequence shown here is derived from an EMBL/GenBank/DDBJ whole genome shotgun (WGS) entry which is preliminary data.</text>
</comment>
<proteinExistence type="predicted"/>
<feature type="compositionally biased region" description="Polar residues" evidence="1">
    <location>
        <begin position="268"/>
        <end position="278"/>
    </location>
</feature>
<sequence length="278" mass="27721">MAVNCSSTADCGDGETCVAGDSATSIQACVAGAACGGSSSGNCPADATSGQLACIQRDGVYKCLSIDRCDQYFGGSSCSAGCSVNGVQCNGQGSCNLFQFYSHKRFERGFQFSYQLFRDFHIVVYGCIDVFYSTSKSSSRSSSTSASVSGSSSSSSSSNGSLSSSSSSSRSSSSRASSSGASNEQVNPASANSGSVASESDSGGTSSAVFIIIGILAACIIVGALMFAMYSRKKKREQEAEAGGFGGAAAFGATAGGDSELGGGHGGSTTPKSSIVTM</sequence>
<evidence type="ECO:0000313" key="3">
    <source>
        <dbReference type="EMBL" id="OWZ05418.1"/>
    </source>
</evidence>
<keyword evidence="2" id="KW-0812">Transmembrane</keyword>
<evidence type="ECO:0000256" key="1">
    <source>
        <dbReference type="SAM" id="MobiDB-lite"/>
    </source>
</evidence>
<keyword evidence="4" id="KW-1185">Reference proteome</keyword>
<dbReference type="GO" id="GO:0016787">
    <property type="term" value="F:hydrolase activity"/>
    <property type="evidence" value="ECO:0007669"/>
    <property type="project" value="UniProtKB-KW"/>
</dbReference>
<protein>
    <submittedName>
        <fullName evidence="3">Glycoside hydrolase</fullName>
    </submittedName>
</protein>
<dbReference type="Proteomes" id="UP000198211">
    <property type="component" value="Unassembled WGS sequence"/>
</dbReference>